<dbReference type="SUPFAM" id="SSF51197">
    <property type="entry name" value="Clavaminate synthase-like"/>
    <property type="match status" value="1"/>
</dbReference>
<dbReference type="Proteomes" id="UP001595478">
    <property type="component" value="Unassembled WGS sequence"/>
</dbReference>
<dbReference type="RefSeq" id="WP_376919406.1">
    <property type="nucleotide sequence ID" value="NZ_JBHRSW010000007.1"/>
</dbReference>
<dbReference type="GO" id="GO:0051213">
    <property type="term" value="F:dioxygenase activity"/>
    <property type="evidence" value="ECO:0007669"/>
    <property type="project" value="UniProtKB-KW"/>
</dbReference>
<dbReference type="Pfam" id="PF13532">
    <property type="entry name" value="2OG-FeII_Oxy_2"/>
    <property type="match status" value="1"/>
</dbReference>
<sequence length="197" mass="22896">MHTLAMPDADVVYVPQFVKQTEATAFFEQLYCSLPWSQDDIYLFGKRTKIPRLQVWYGDKDARYIYSGLLMQPKPWTPLLLALKARCESKCQARFNSVLANLYRDGQDSMGMHADDEIELGNQPVIASITLGAERQFIFKHKNTKQKVALLLKHGSLLIMRGLTQSYWQHGMNKTKRVHTPRINLTFRYINRKSVER</sequence>
<dbReference type="PANTHER" id="PTHR31212:SF4">
    <property type="entry name" value="ALPHA-KETOGLUTARATE-DEPENDENT DIOXYGENASE ALKB HOMOLOG 3"/>
    <property type="match status" value="1"/>
</dbReference>
<evidence type="ECO:0000313" key="2">
    <source>
        <dbReference type="EMBL" id="MFC3121201.1"/>
    </source>
</evidence>
<dbReference type="InterPro" id="IPR027450">
    <property type="entry name" value="AlkB-like"/>
</dbReference>
<comment type="caution">
    <text evidence="2">The sequence shown here is derived from an EMBL/GenBank/DDBJ whole genome shotgun (WGS) entry which is preliminary data.</text>
</comment>
<organism evidence="2 3">
    <name type="scientific">Agaribacter flavus</name>
    <dbReference type="NCBI Taxonomy" id="1902781"/>
    <lineage>
        <taxon>Bacteria</taxon>
        <taxon>Pseudomonadati</taxon>
        <taxon>Pseudomonadota</taxon>
        <taxon>Gammaproteobacteria</taxon>
        <taxon>Alteromonadales</taxon>
        <taxon>Alteromonadaceae</taxon>
        <taxon>Agaribacter</taxon>
    </lineage>
</organism>
<proteinExistence type="predicted"/>
<dbReference type="InterPro" id="IPR037151">
    <property type="entry name" value="AlkB-like_sf"/>
</dbReference>
<name>A0ABV7FP38_9ALTE</name>
<keyword evidence="2" id="KW-0223">Dioxygenase</keyword>
<protein>
    <submittedName>
        <fullName evidence="2">Alpha-ketoglutarate-dependent dioxygenase AlkB family protein</fullName>
    </submittedName>
</protein>
<dbReference type="InterPro" id="IPR005123">
    <property type="entry name" value="Oxoglu/Fe-dep_dioxygenase_dom"/>
</dbReference>
<feature type="domain" description="Fe2OG dioxygenase" evidence="1">
    <location>
        <begin position="94"/>
        <end position="191"/>
    </location>
</feature>
<evidence type="ECO:0000313" key="3">
    <source>
        <dbReference type="Proteomes" id="UP001595478"/>
    </source>
</evidence>
<dbReference type="PROSITE" id="PS51471">
    <property type="entry name" value="FE2OG_OXY"/>
    <property type="match status" value="1"/>
</dbReference>
<dbReference type="Gene3D" id="2.60.120.590">
    <property type="entry name" value="Alpha-ketoglutarate-dependent dioxygenase AlkB-like"/>
    <property type="match status" value="1"/>
</dbReference>
<dbReference type="PANTHER" id="PTHR31212">
    <property type="entry name" value="ALPHA-KETOGLUTARATE-DEPENDENT DIOXYGENASE ALKB HOMOLOG 3"/>
    <property type="match status" value="1"/>
</dbReference>
<dbReference type="InterPro" id="IPR032854">
    <property type="entry name" value="ALKBH3"/>
</dbReference>
<evidence type="ECO:0000259" key="1">
    <source>
        <dbReference type="PROSITE" id="PS51471"/>
    </source>
</evidence>
<gene>
    <name evidence="2" type="ORF">ACFOHL_06180</name>
</gene>
<reference evidence="3" key="1">
    <citation type="journal article" date="2019" name="Int. J. Syst. Evol. Microbiol.">
        <title>The Global Catalogue of Microorganisms (GCM) 10K type strain sequencing project: providing services to taxonomists for standard genome sequencing and annotation.</title>
        <authorList>
            <consortium name="The Broad Institute Genomics Platform"/>
            <consortium name="The Broad Institute Genome Sequencing Center for Infectious Disease"/>
            <person name="Wu L."/>
            <person name="Ma J."/>
        </authorList>
    </citation>
    <scope>NUCLEOTIDE SEQUENCE [LARGE SCALE GENOMIC DNA]</scope>
    <source>
        <strain evidence="3">KCTC 52473</strain>
    </source>
</reference>
<keyword evidence="3" id="KW-1185">Reference proteome</keyword>
<accession>A0ABV7FP38</accession>
<keyword evidence="2" id="KW-0560">Oxidoreductase</keyword>
<dbReference type="EMBL" id="JBHRSW010000007">
    <property type="protein sequence ID" value="MFC3121201.1"/>
    <property type="molecule type" value="Genomic_DNA"/>
</dbReference>